<reference evidence="1" key="1">
    <citation type="journal article" date="2019" name="bioRxiv">
        <title>The Genome of the Zebra Mussel, Dreissena polymorpha: A Resource for Invasive Species Research.</title>
        <authorList>
            <person name="McCartney M.A."/>
            <person name="Auch B."/>
            <person name="Kono T."/>
            <person name="Mallez S."/>
            <person name="Zhang Y."/>
            <person name="Obille A."/>
            <person name="Becker A."/>
            <person name="Abrahante J.E."/>
            <person name="Garbe J."/>
            <person name="Badalamenti J.P."/>
            <person name="Herman A."/>
            <person name="Mangelson H."/>
            <person name="Liachko I."/>
            <person name="Sullivan S."/>
            <person name="Sone E.D."/>
            <person name="Koren S."/>
            <person name="Silverstein K.A.T."/>
            <person name="Beckman K.B."/>
            <person name="Gohl D.M."/>
        </authorList>
    </citation>
    <scope>NUCLEOTIDE SEQUENCE</scope>
    <source>
        <strain evidence="1">Duluth1</strain>
        <tissue evidence="1">Whole animal</tissue>
    </source>
</reference>
<dbReference type="AlphaFoldDB" id="A0A9D4EX21"/>
<organism evidence="1 2">
    <name type="scientific">Dreissena polymorpha</name>
    <name type="common">Zebra mussel</name>
    <name type="synonym">Mytilus polymorpha</name>
    <dbReference type="NCBI Taxonomy" id="45954"/>
    <lineage>
        <taxon>Eukaryota</taxon>
        <taxon>Metazoa</taxon>
        <taxon>Spiralia</taxon>
        <taxon>Lophotrochozoa</taxon>
        <taxon>Mollusca</taxon>
        <taxon>Bivalvia</taxon>
        <taxon>Autobranchia</taxon>
        <taxon>Heteroconchia</taxon>
        <taxon>Euheterodonta</taxon>
        <taxon>Imparidentia</taxon>
        <taxon>Neoheterodontei</taxon>
        <taxon>Myida</taxon>
        <taxon>Dreissenoidea</taxon>
        <taxon>Dreissenidae</taxon>
        <taxon>Dreissena</taxon>
    </lineage>
</organism>
<protein>
    <submittedName>
        <fullName evidence="1">Uncharacterized protein</fullName>
    </submittedName>
</protein>
<sequence length="116" mass="13194">MTGAQPILQDSATYCSSNTSKRGRALWRHRIDDLERDSLRDDLWKHLNRTGFNVFEQLPPEVIAKHEGSDRIAYDILYVDGRPVRDYGHDGGESDIISWNVNGLADCKNNNASFTE</sequence>
<evidence type="ECO:0000313" key="1">
    <source>
        <dbReference type="EMBL" id="KAH3785981.1"/>
    </source>
</evidence>
<gene>
    <name evidence="1" type="ORF">DPMN_164079</name>
</gene>
<keyword evidence="2" id="KW-1185">Reference proteome</keyword>
<accession>A0A9D4EX21</accession>
<evidence type="ECO:0000313" key="2">
    <source>
        <dbReference type="Proteomes" id="UP000828390"/>
    </source>
</evidence>
<reference evidence="1" key="2">
    <citation type="submission" date="2020-11" db="EMBL/GenBank/DDBJ databases">
        <authorList>
            <person name="McCartney M.A."/>
            <person name="Auch B."/>
            <person name="Kono T."/>
            <person name="Mallez S."/>
            <person name="Becker A."/>
            <person name="Gohl D.M."/>
            <person name="Silverstein K.A.T."/>
            <person name="Koren S."/>
            <person name="Bechman K.B."/>
            <person name="Herman A."/>
            <person name="Abrahante J.E."/>
            <person name="Garbe J."/>
        </authorList>
    </citation>
    <scope>NUCLEOTIDE SEQUENCE</scope>
    <source>
        <strain evidence="1">Duluth1</strain>
        <tissue evidence="1">Whole animal</tissue>
    </source>
</reference>
<comment type="caution">
    <text evidence="1">The sequence shown here is derived from an EMBL/GenBank/DDBJ whole genome shotgun (WGS) entry which is preliminary data.</text>
</comment>
<proteinExistence type="predicted"/>
<dbReference type="EMBL" id="JAIWYP010000008">
    <property type="protein sequence ID" value="KAH3785981.1"/>
    <property type="molecule type" value="Genomic_DNA"/>
</dbReference>
<name>A0A9D4EX21_DREPO</name>
<dbReference type="Proteomes" id="UP000828390">
    <property type="component" value="Unassembled WGS sequence"/>
</dbReference>